<keyword evidence="4" id="KW-1185">Reference proteome</keyword>
<evidence type="ECO:0000313" key="3">
    <source>
        <dbReference type="EMBL" id="CAD5230995.1"/>
    </source>
</evidence>
<protein>
    <submittedName>
        <fullName evidence="3">Uncharacterized protein</fullName>
    </submittedName>
</protein>
<comment type="caution">
    <text evidence="3">The sequence shown here is derived from an EMBL/GenBank/DDBJ whole genome shotgun (WGS) entry which is preliminary data.</text>
</comment>
<evidence type="ECO:0000256" key="1">
    <source>
        <dbReference type="SAM" id="Phobius"/>
    </source>
</evidence>
<feature type="transmembrane region" description="Helical" evidence="1">
    <location>
        <begin position="85"/>
        <end position="103"/>
    </location>
</feature>
<sequence length="109" mass="12876">MTRFVLLSLLLVAIVAESYRFTSIYYLNYSDFDLDSRVLGHLEPHYHPFLNRSDIFISNDDAYLRNRRSGNDSMWEQLEKAQDDSYTMICVMLLMMTALFIVMRDCNVD</sequence>
<keyword evidence="1" id="KW-1133">Transmembrane helix</keyword>
<feature type="signal peptide" evidence="2">
    <location>
        <begin position="1"/>
        <end position="18"/>
    </location>
</feature>
<dbReference type="EMBL" id="CAJFCW020000006">
    <property type="protein sequence ID" value="CAG9128272.1"/>
    <property type="molecule type" value="Genomic_DNA"/>
</dbReference>
<evidence type="ECO:0000256" key="2">
    <source>
        <dbReference type="SAM" id="SignalP"/>
    </source>
</evidence>
<organism evidence="3 4">
    <name type="scientific">Bursaphelenchus okinawaensis</name>
    <dbReference type="NCBI Taxonomy" id="465554"/>
    <lineage>
        <taxon>Eukaryota</taxon>
        <taxon>Metazoa</taxon>
        <taxon>Ecdysozoa</taxon>
        <taxon>Nematoda</taxon>
        <taxon>Chromadorea</taxon>
        <taxon>Rhabditida</taxon>
        <taxon>Tylenchina</taxon>
        <taxon>Tylenchomorpha</taxon>
        <taxon>Aphelenchoidea</taxon>
        <taxon>Aphelenchoididae</taxon>
        <taxon>Bursaphelenchus</taxon>
    </lineage>
</organism>
<gene>
    <name evidence="3" type="ORF">BOKJ2_LOCUS14420</name>
</gene>
<evidence type="ECO:0000313" key="4">
    <source>
        <dbReference type="Proteomes" id="UP000614601"/>
    </source>
</evidence>
<feature type="chain" id="PRO_5036408582" evidence="2">
    <location>
        <begin position="19"/>
        <end position="109"/>
    </location>
</feature>
<keyword evidence="1" id="KW-0472">Membrane</keyword>
<dbReference type="Proteomes" id="UP000614601">
    <property type="component" value="Unassembled WGS sequence"/>
</dbReference>
<reference evidence="3" key="1">
    <citation type="submission" date="2020-09" db="EMBL/GenBank/DDBJ databases">
        <authorList>
            <person name="Kikuchi T."/>
        </authorList>
    </citation>
    <scope>NUCLEOTIDE SEQUENCE</scope>
    <source>
        <strain evidence="3">SH1</strain>
    </source>
</reference>
<dbReference type="AlphaFoldDB" id="A0A811LVE8"/>
<keyword evidence="1" id="KW-0812">Transmembrane</keyword>
<accession>A0A811LVE8</accession>
<name>A0A811LVE8_9BILA</name>
<dbReference type="EMBL" id="CAJFDH010000006">
    <property type="protein sequence ID" value="CAD5230995.1"/>
    <property type="molecule type" value="Genomic_DNA"/>
</dbReference>
<keyword evidence="2" id="KW-0732">Signal</keyword>
<proteinExistence type="predicted"/>
<dbReference type="Proteomes" id="UP000783686">
    <property type="component" value="Unassembled WGS sequence"/>
</dbReference>